<evidence type="ECO:0000313" key="2">
    <source>
        <dbReference type="Proteomes" id="UP000544331"/>
    </source>
</evidence>
<keyword evidence="2" id="KW-1185">Reference proteome</keyword>
<reference evidence="1 2" key="1">
    <citation type="submission" date="2020-05" db="EMBL/GenBank/DDBJ databases">
        <title>Identification and distribution of gene clusters putatively required for synthesis of sphingolipid metabolism inhibitors in phylogenetically diverse species of the filamentous fungus Fusarium.</title>
        <authorList>
            <person name="Kim H.-S."/>
            <person name="Busman M."/>
            <person name="Brown D.W."/>
            <person name="Divon H."/>
            <person name="Uhlig S."/>
            <person name="Proctor R.H."/>
        </authorList>
    </citation>
    <scope>NUCLEOTIDE SEQUENCE [LARGE SCALE GENOMIC DNA]</scope>
    <source>
        <strain evidence="1 2">NRRL 66235</strain>
    </source>
</reference>
<comment type="caution">
    <text evidence="1">The sequence shown here is derived from an EMBL/GenBank/DDBJ whole genome shotgun (WGS) entry which is preliminary data.</text>
</comment>
<sequence length="166" mass="17976">MSISESYGIRVSSGLAEVNGMHVAHNLDKNLVLAPADVRGLAFCLQGKGKTNQTTLVLKDDSISDFLSVIGPSGRGPYELRTSPETRPFGIGSMIYHDFSMKALGDGTGGQTLKIADEDINDGHWIAWKDPEGNGEWSVYWVTPLPYNMEDLPGGVPIELILDNKA</sequence>
<dbReference type="OrthoDB" id="4966308at2759"/>
<dbReference type="EMBL" id="JAAOAN010000079">
    <property type="protein sequence ID" value="KAF5722940.1"/>
    <property type="molecule type" value="Genomic_DNA"/>
</dbReference>
<protein>
    <submittedName>
        <fullName evidence="1">Uncharacterized protein</fullName>
    </submittedName>
</protein>
<accession>A0A8H6DN89</accession>
<evidence type="ECO:0000313" key="1">
    <source>
        <dbReference type="EMBL" id="KAF5722940.1"/>
    </source>
</evidence>
<organism evidence="1 2">
    <name type="scientific">Fusarium mundagurra</name>
    <dbReference type="NCBI Taxonomy" id="1567541"/>
    <lineage>
        <taxon>Eukaryota</taxon>
        <taxon>Fungi</taxon>
        <taxon>Dikarya</taxon>
        <taxon>Ascomycota</taxon>
        <taxon>Pezizomycotina</taxon>
        <taxon>Sordariomycetes</taxon>
        <taxon>Hypocreomycetidae</taxon>
        <taxon>Hypocreales</taxon>
        <taxon>Nectriaceae</taxon>
        <taxon>Fusarium</taxon>
        <taxon>Fusarium fujikuroi species complex</taxon>
    </lineage>
</organism>
<name>A0A8H6DN89_9HYPO</name>
<proteinExistence type="predicted"/>
<dbReference type="Proteomes" id="UP000544331">
    <property type="component" value="Unassembled WGS sequence"/>
</dbReference>
<gene>
    <name evidence="1" type="ORF">FMUND_2297</name>
</gene>
<dbReference type="AlphaFoldDB" id="A0A8H6DN89"/>